<evidence type="ECO:0000256" key="5">
    <source>
        <dbReference type="ARBA" id="ARBA00022827"/>
    </source>
</evidence>
<dbReference type="Gene3D" id="1.20.140.10">
    <property type="entry name" value="Butyryl-CoA Dehydrogenase, subunit A, domain 3"/>
    <property type="match status" value="1"/>
</dbReference>
<dbReference type="InterPro" id="IPR009100">
    <property type="entry name" value="AcylCoA_DH/oxidase_NM_dom_sf"/>
</dbReference>
<feature type="domain" description="Acyl-CoA oxidase/dehydrogenase middle" evidence="10">
    <location>
        <begin position="144"/>
        <end position="246"/>
    </location>
</feature>
<dbReference type="Pfam" id="PF00441">
    <property type="entry name" value="Acyl-CoA_dh_1"/>
    <property type="match status" value="1"/>
</dbReference>
<dbReference type="InterPro" id="IPR050741">
    <property type="entry name" value="Acyl-CoA_dehydrogenase"/>
</dbReference>
<feature type="compositionally biased region" description="Low complexity" evidence="8">
    <location>
        <begin position="517"/>
        <end position="530"/>
    </location>
</feature>
<evidence type="ECO:0000256" key="3">
    <source>
        <dbReference type="ARBA" id="ARBA00011738"/>
    </source>
</evidence>
<keyword evidence="5 7" id="KW-0274">FAD</keyword>
<dbReference type="AlphaFoldDB" id="A0A8H4W5Y5"/>
<dbReference type="GO" id="GO:0033539">
    <property type="term" value="P:fatty acid beta-oxidation using acyl-CoA dehydrogenase"/>
    <property type="evidence" value="ECO:0007669"/>
    <property type="project" value="TreeGrafter"/>
</dbReference>
<sequence length="539" mass="58848">MSDKIPAIAVNRVSDHAKKTLDLVKKFVDERCIPADPIFTAQIGEGAKRWDHHPSIIDDLKAEARKLGLWNMFLPKGHYKESPGFTNLEYGLMAEHLGKSRCASEAVNCAAPDTGNMEVLAKYGNEAQKKKWLTPLMEGEIRSAFLMTEPDVASSDATNIQLSMKKDGNDWVLNGQKWWSSGAGDPRCKIYIVMGKSDPENKDVYKQQSVILVPSDTPGITLNRMLSVYGYDDAPHGHGHLTFKNVRVPASNMVLGPGRGFEIIQGRLGPGRIHHAMRAIGAQLKEHGVILEWVARSRLEIDAARLIVLNAAIKIDELGAKGALKEIAQAKVLVPQMALTVIDRAVQSFGGAGVCQDTPLANMWAGIRTLRLADGPDEVHLNQMGRNENKRGAEATALIKKQAQITNQLFAQYNVAREEPGPQSKAKFVLADRDINATSTNTAVKADGKTDVKSMEYHRQVLQSKLDEGQGKQTYISPSDNIMSPCTAKLSAYRNKQVGKAKPKSLFAKTSAKNFASGGSIFGSQISSPGSEEKKLDGQ</sequence>
<comment type="similarity">
    <text evidence="2 7">Belongs to the acyl-CoA dehydrogenase family.</text>
</comment>
<dbReference type="GO" id="GO:0003995">
    <property type="term" value="F:acyl-CoA dehydrogenase activity"/>
    <property type="evidence" value="ECO:0007669"/>
    <property type="project" value="TreeGrafter"/>
</dbReference>
<dbReference type="Proteomes" id="UP000566819">
    <property type="component" value="Unassembled WGS sequence"/>
</dbReference>
<protein>
    <recommendedName>
        <fullName evidence="14">Acyl-CoA dehydrogenase</fullName>
    </recommendedName>
</protein>
<dbReference type="Pfam" id="PF02771">
    <property type="entry name" value="Acyl-CoA_dh_N"/>
    <property type="match status" value="1"/>
</dbReference>
<evidence type="ECO:0000256" key="7">
    <source>
        <dbReference type="RuleBase" id="RU362125"/>
    </source>
</evidence>
<evidence type="ECO:0000256" key="8">
    <source>
        <dbReference type="SAM" id="MobiDB-lite"/>
    </source>
</evidence>
<feature type="region of interest" description="Disordered" evidence="8">
    <location>
        <begin position="515"/>
        <end position="539"/>
    </location>
</feature>
<dbReference type="SUPFAM" id="SSF56645">
    <property type="entry name" value="Acyl-CoA dehydrogenase NM domain-like"/>
    <property type="match status" value="1"/>
</dbReference>
<dbReference type="PANTHER" id="PTHR48083:SF13">
    <property type="entry name" value="ACYL-COA DEHYDROGENASE FAMILY MEMBER 11"/>
    <property type="match status" value="1"/>
</dbReference>
<comment type="subunit">
    <text evidence="3">Homodimer.</text>
</comment>
<dbReference type="InterPro" id="IPR036250">
    <property type="entry name" value="AcylCo_DH-like_C"/>
</dbReference>
<dbReference type="PANTHER" id="PTHR48083">
    <property type="entry name" value="MEDIUM-CHAIN SPECIFIC ACYL-COA DEHYDROGENASE, MITOCHONDRIAL-RELATED"/>
    <property type="match status" value="1"/>
</dbReference>
<comment type="cofactor">
    <cofactor evidence="1 7">
        <name>FAD</name>
        <dbReference type="ChEBI" id="CHEBI:57692"/>
    </cofactor>
</comment>
<evidence type="ECO:0000313" key="12">
    <source>
        <dbReference type="EMBL" id="KAF4632129.1"/>
    </source>
</evidence>
<dbReference type="SUPFAM" id="SSF47203">
    <property type="entry name" value="Acyl-CoA dehydrogenase C-terminal domain-like"/>
    <property type="match status" value="1"/>
</dbReference>
<evidence type="ECO:0000259" key="11">
    <source>
        <dbReference type="Pfam" id="PF02771"/>
    </source>
</evidence>
<keyword evidence="4 7" id="KW-0285">Flavoprotein</keyword>
<evidence type="ECO:0000256" key="4">
    <source>
        <dbReference type="ARBA" id="ARBA00022630"/>
    </source>
</evidence>
<evidence type="ECO:0008006" key="14">
    <source>
        <dbReference type="Google" id="ProtNLM"/>
    </source>
</evidence>
<feature type="domain" description="Acyl-CoA dehydrogenase/oxidase N-terminal" evidence="11">
    <location>
        <begin position="19"/>
        <end position="140"/>
    </location>
</feature>
<dbReference type="OrthoDB" id="434771at2759"/>
<dbReference type="InterPro" id="IPR006091">
    <property type="entry name" value="Acyl-CoA_Oxase/DH_mid-dom"/>
</dbReference>
<evidence type="ECO:0000256" key="6">
    <source>
        <dbReference type="ARBA" id="ARBA00023002"/>
    </source>
</evidence>
<dbReference type="Pfam" id="PF02770">
    <property type="entry name" value="Acyl-CoA_dh_M"/>
    <property type="match status" value="1"/>
</dbReference>
<gene>
    <name evidence="12" type="ORF">G7Y89_g5998</name>
</gene>
<dbReference type="FunFam" id="2.40.110.10:FF:000002">
    <property type="entry name" value="Acyl-CoA dehydrogenase fadE12"/>
    <property type="match status" value="1"/>
</dbReference>
<comment type="caution">
    <text evidence="12">The sequence shown here is derived from an EMBL/GenBank/DDBJ whole genome shotgun (WGS) entry which is preliminary data.</text>
</comment>
<evidence type="ECO:0000313" key="13">
    <source>
        <dbReference type="Proteomes" id="UP000566819"/>
    </source>
</evidence>
<dbReference type="InterPro" id="IPR046373">
    <property type="entry name" value="Acyl-CoA_Oxase/DH_mid-dom_sf"/>
</dbReference>
<organism evidence="12 13">
    <name type="scientific">Cudoniella acicularis</name>
    <dbReference type="NCBI Taxonomy" id="354080"/>
    <lineage>
        <taxon>Eukaryota</taxon>
        <taxon>Fungi</taxon>
        <taxon>Dikarya</taxon>
        <taxon>Ascomycota</taxon>
        <taxon>Pezizomycotina</taxon>
        <taxon>Leotiomycetes</taxon>
        <taxon>Helotiales</taxon>
        <taxon>Tricladiaceae</taxon>
        <taxon>Cudoniella</taxon>
    </lineage>
</organism>
<dbReference type="InterPro" id="IPR007727">
    <property type="entry name" value="Spo12"/>
</dbReference>
<accession>A0A8H4W5Y5</accession>
<dbReference type="Gene3D" id="2.40.110.10">
    <property type="entry name" value="Butyryl-CoA Dehydrogenase, subunit A, domain 2"/>
    <property type="match status" value="1"/>
</dbReference>
<keyword evidence="6 7" id="KW-0560">Oxidoreductase</keyword>
<evidence type="ECO:0000259" key="10">
    <source>
        <dbReference type="Pfam" id="PF02770"/>
    </source>
</evidence>
<dbReference type="Gene3D" id="1.10.540.10">
    <property type="entry name" value="Acyl-CoA dehydrogenase/oxidase, N-terminal domain"/>
    <property type="match status" value="1"/>
</dbReference>
<proteinExistence type="inferred from homology"/>
<keyword evidence="13" id="KW-1185">Reference proteome</keyword>
<dbReference type="InterPro" id="IPR013786">
    <property type="entry name" value="AcylCoA_DH/ox_N"/>
</dbReference>
<dbReference type="GO" id="GO:0050660">
    <property type="term" value="F:flavin adenine dinucleotide binding"/>
    <property type="evidence" value="ECO:0007669"/>
    <property type="project" value="InterPro"/>
</dbReference>
<dbReference type="InterPro" id="IPR009075">
    <property type="entry name" value="AcylCo_DH/oxidase_C"/>
</dbReference>
<reference evidence="12 13" key="1">
    <citation type="submission" date="2020-03" db="EMBL/GenBank/DDBJ databases">
        <title>Draft Genome Sequence of Cudoniella acicularis.</title>
        <authorList>
            <person name="Buettner E."/>
            <person name="Kellner H."/>
        </authorList>
    </citation>
    <scope>NUCLEOTIDE SEQUENCE [LARGE SCALE GENOMIC DNA]</scope>
    <source>
        <strain evidence="12 13">DSM 108380</strain>
    </source>
</reference>
<evidence type="ECO:0000256" key="2">
    <source>
        <dbReference type="ARBA" id="ARBA00009347"/>
    </source>
</evidence>
<dbReference type="EMBL" id="JAAMPI010000376">
    <property type="protein sequence ID" value="KAF4632129.1"/>
    <property type="molecule type" value="Genomic_DNA"/>
</dbReference>
<evidence type="ECO:0000256" key="1">
    <source>
        <dbReference type="ARBA" id="ARBA00001974"/>
    </source>
</evidence>
<dbReference type="InterPro" id="IPR037069">
    <property type="entry name" value="AcylCoA_DH/ox_N_sf"/>
</dbReference>
<feature type="domain" description="Acyl-CoA dehydrogenase/oxidase C-terminal" evidence="9">
    <location>
        <begin position="283"/>
        <end position="387"/>
    </location>
</feature>
<name>A0A8H4W5Y5_9HELO</name>
<dbReference type="Pfam" id="PF05032">
    <property type="entry name" value="Spo12"/>
    <property type="match status" value="1"/>
</dbReference>
<dbReference type="GO" id="GO:0005737">
    <property type="term" value="C:cytoplasm"/>
    <property type="evidence" value="ECO:0007669"/>
    <property type="project" value="TreeGrafter"/>
</dbReference>
<evidence type="ECO:0000259" key="9">
    <source>
        <dbReference type="Pfam" id="PF00441"/>
    </source>
</evidence>